<dbReference type="EMBL" id="JABFAC010000005">
    <property type="protein sequence ID" value="MBA0613328.1"/>
    <property type="molecule type" value="Genomic_DNA"/>
</dbReference>
<evidence type="ECO:0000313" key="1">
    <source>
        <dbReference type="EMBL" id="MBA0613328.1"/>
    </source>
</evidence>
<dbReference type="Proteomes" id="UP000593561">
    <property type="component" value="Unassembled WGS sequence"/>
</dbReference>
<feature type="non-terminal residue" evidence="1">
    <location>
        <position position="208"/>
    </location>
</feature>
<evidence type="ECO:0008006" key="3">
    <source>
        <dbReference type="Google" id="ProtNLM"/>
    </source>
</evidence>
<keyword evidence="2" id="KW-1185">Reference proteome</keyword>
<accession>A0A7J8RHL0</accession>
<comment type="caution">
    <text evidence="1">The sequence shown here is derived from an EMBL/GenBank/DDBJ whole genome shotgun (WGS) entry which is preliminary data.</text>
</comment>
<sequence length="208" mass="24574">MSMVDNSSSDESDDEREKKEILQRMECFNRLFVVASFFVQLYYEKYILKQPCMDLKQSSEAWIREIFDGHKSRCMINFRMSKIAPVQKFPDVKKDFKGLEQQEVDTLQLCLRKIGDTRIFLDAIRDPKYKFPQPPNGNYYLVDFGYPQMKGYLGPYRSQQYHLPDFRRGRPIYDFMEYENINVAYENIINPEYVHDGESDDVDDGGGG</sequence>
<gene>
    <name evidence="1" type="ORF">Godav_013778</name>
</gene>
<proteinExistence type="predicted"/>
<organism evidence="1 2">
    <name type="scientific">Gossypium davidsonii</name>
    <name type="common">Davidson's cotton</name>
    <name type="synonym">Gossypium klotzschianum subsp. davidsonii</name>
    <dbReference type="NCBI Taxonomy" id="34287"/>
    <lineage>
        <taxon>Eukaryota</taxon>
        <taxon>Viridiplantae</taxon>
        <taxon>Streptophyta</taxon>
        <taxon>Embryophyta</taxon>
        <taxon>Tracheophyta</taxon>
        <taxon>Spermatophyta</taxon>
        <taxon>Magnoliopsida</taxon>
        <taxon>eudicotyledons</taxon>
        <taxon>Gunneridae</taxon>
        <taxon>Pentapetalae</taxon>
        <taxon>rosids</taxon>
        <taxon>malvids</taxon>
        <taxon>Malvales</taxon>
        <taxon>Malvaceae</taxon>
        <taxon>Malvoideae</taxon>
        <taxon>Gossypium</taxon>
    </lineage>
</organism>
<evidence type="ECO:0000313" key="2">
    <source>
        <dbReference type="Proteomes" id="UP000593561"/>
    </source>
</evidence>
<dbReference type="AlphaFoldDB" id="A0A7J8RHL0"/>
<reference evidence="1 2" key="1">
    <citation type="journal article" date="2019" name="Genome Biol. Evol.">
        <title>Insights into the evolution of the New World diploid cottons (Gossypium, subgenus Houzingenia) based on genome sequencing.</title>
        <authorList>
            <person name="Grover C.E."/>
            <person name="Arick M.A. 2nd"/>
            <person name="Thrash A."/>
            <person name="Conover J.L."/>
            <person name="Sanders W.S."/>
            <person name="Peterson D.G."/>
            <person name="Frelichowski J.E."/>
            <person name="Scheffler J.A."/>
            <person name="Scheffler B.E."/>
            <person name="Wendel J.F."/>
        </authorList>
    </citation>
    <scope>NUCLEOTIDE SEQUENCE [LARGE SCALE GENOMIC DNA]</scope>
    <source>
        <strain evidence="1">27</strain>
        <tissue evidence="1">Leaf</tissue>
    </source>
</reference>
<protein>
    <recommendedName>
        <fullName evidence="3">DDE Tnp4 domain-containing protein</fullName>
    </recommendedName>
</protein>
<name>A0A7J8RHL0_GOSDV</name>